<sequence length="239" mass="26399">MMAGDGGCGCVRWCREAVAAGGGDRAGGEGAGVRAAGGLRRRAVRARGLRRGALARPRRGARLQRLRATRRRRRRRLPAPDSLPRHLPRRLPPRPRRLRRRRLLLRPPSYTGDGRAGQGHRYLHRLVGVGHRLRRLLRSKLRQVRAERAVSVAGQGVPAGRRPHCSHDHRRRHRRTQVREGEVRRRDGVVGGGGPGRGGAELLARPRAGQERVDAGDGHPVAVAHVVGRPIGEVERHAL</sequence>
<dbReference type="Gramene" id="ONIVA08G20080.2">
    <property type="protein sequence ID" value="ONIVA08G20080.2"/>
    <property type="gene ID" value="ONIVA08G20080"/>
</dbReference>
<feature type="compositionally biased region" description="Gly residues" evidence="1">
    <location>
        <begin position="189"/>
        <end position="199"/>
    </location>
</feature>
<organism evidence="2">
    <name type="scientific">Oryza nivara</name>
    <name type="common">Indian wild rice</name>
    <name type="synonym">Oryza sativa f. spontanea</name>
    <dbReference type="NCBI Taxonomy" id="4536"/>
    <lineage>
        <taxon>Eukaryota</taxon>
        <taxon>Viridiplantae</taxon>
        <taxon>Streptophyta</taxon>
        <taxon>Embryophyta</taxon>
        <taxon>Tracheophyta</taxon>
        <taxon>Spermatophyta</taxon>
        <taxon>Magnoliopsida</taxon>
        <taxon>Liliopsida</taxon>
        <taxon>Poales</taxon>
        <taxon>Poaceae</taxon>
        <taxon>BOP clade</taxon>
        <taxon>Oryzoideae</taxon>
        <taxon>Oryzeae</taxon>
        <taxon>Oryzinae</taxon>
        <taxon>Oryza</taxon>
    </lineage>
</organism>
<protein>
    <submittedName>
        <fullName evidence="2">Uncharacterized protein</fullName>
    </submittedName>
</protein>
<dbReference type="Proteomes" id="UP000006591">
    <property type="component" value="Chromosome 8"/>
</dbReference>
<feature type="compositionally biased region" description="Basic residues" evidence="1">
    <location>
        <begin position="161"/>
        <end position="176"/>
    </location>
</feature>
<accession>A0A0E0IDC3</accession>
<reference evidence="2" key="2">
    <citation type="submission" date="2018-04" db="EMBL/GenBank/DDBJ databases">
        <title>OnivRS2 (Oryza nivara Reference Sequence Version 2).</title>
        <authorList>
            <person name="Zhang J."/>
            <person name="Kudrna D."/>
            <person name="Lee S."/>
            <person name="Talag J."/>
            <person name="Rajasekar S."/>
            <person name="Welchert J."/>
            <person name="Hsing Y.-I."/>
            <person name="Wing R.A."/>
        </authorList>
    </citation>
    <scope>NUCLEOTIDE SEQUENCE [LARGE SCALE GENOMIC DNA]</scope>
    <source>
        <strain evidence="2">SL10</strain>
    </source>
</reference>
<evidence type="ECO:0000313" key="2">
    <source>
        <dbReference type="EnsemblPlants" id="ONIVA08G20080.2"/>
    </source>
</evidence>
<keyword evidence="3" id="KW-1185">Reference proteome</keyword>
<proteinExistence type="predicted"/>
<dbReference type="HOGENOM" id="CLU_1162739_0_0_1"/>
<dbReference type="EnsemblPlants" id="ONIVA08G20080.2">
    <property type="protein sequence ID" value="ONIVA08G20080.2"/>
    <property type="gene ID" value="ONIVA08G20080"/>
</dbReference>
<feature type="compositionally biased region" description="Basic residues" evidence="1">
    <location>
        <begin position="86"/>
        <end position="98"/>
    </location>
</feature>
<evidence type="ECO:0000313" key="3">
    <source>
        <dbReference type="Proteomes" id="UP000006591"/>
    </source>
</evidence>
<feature type="region of interest" description="Disordered" evidence="1">
    <location>
        <begin position="49"/>
        <end position="98"/>
    </location>
</feature>
<feature type="compositionally biased region" description="Basic residues" evidence="1">
    <location>
        <begin position="56"/>
        <end position="77"/>
    </location>
</feature>
<reference evidence="2" key="1">
    <citation type="submission" date="2015-04" db="UniProtKB">
        <authorList>
            <consortium name="EnsemblPlants"/>
        </authorList>
    </citation>
    <scope>IDENTIFICATION</scope>
    <source>
        <strain evidence="2">SL10</strain>
    </source>
</reference>
<feature type="compositionally biased region" description="Basic and acidic residues" evidence="1">
    <location>
        <begin position="177"/>
        <end position="188"/>
    </location>
</feature>
<dbReference type="AlphaFoldDB" id="A0A0E0IDC3"/>
<evidence type="ECO:0000256" key="1">
    <source>
        <dbReference type="SAM" id="MobiDB-lite"/>
    </source>
</evidence>
<name>A0A0E0IDC3_ORYNI</name>
<feature type="region of interest" description="Disordered" evidence="1">
    <location>
        <begin position="152"/>
        <end position="215"/>
    </location>
</feature>